<keyword evidence="3 12" id="KW-0436">Ligase</keyword>
<dbReference type="Pfam" id="PF02875">
    <property type="entry name" value="Mur_ligase_C"/>
    <property type="match status" value="1"/>
</dbReference>
<keyword evidence="6" id="KW-0067">ATP-binding</keyword>
<dbReference type="GO" id="GO:0008841">
    <property type="term" value="F:dihydrofolate synthase activity"/>
    <property type="evidence" value="ECO:0007669"/>
    <property type="project" value="TreeGrafter"/>
</dbReference>
<dbReference type="PANTHER" id="PTHR11136:SF0">
    <property type="entry name" value="DIHYDROFOLATE SYNTHETASE-RELATED"/>
    <property type="match status" value="1"/>
</dbReference>
<dbReference type="Gene3D" id="3.90.190.20">
    <property type="entry name" value="Mur ligase, C-terminal domain"/>
    <property type="match status" value="1"/>
</dbReference>
<dbReference type="Pfam" id="PF08245">
    <property type="entry name" value="Mur_ligase_M"/>
    <property type="match status" value="1"/>
</dbReference>
<dbReference type="Gene3D" id="3.40.1190.10">
    <property type="entry name" value="Mur-like, catalytic domain"/>
    <property type="match status" value="1"/>
</dbReference>
<evidence type="ECO:0000256" key="7">
    <source>
        <dbReference type="ARBA" id="ARBA00022842"/>
    </source>
</evidence>
<gene>
    <name evidence="12" type="ORF">HNQ44_002153</name>
</gene>
<dbReference type="Proteomes" id="UP000525923">
    <property type="component" value="Unassembled WGS sequence"/>
</dbReference>
<dbReference type="InterPro" id="IPR036565">
    <property type="entry name" value="Mur-like_cat_sf"/>
</dbReference>
<dbReference type="InterPro" id="IPR013221">
    <property type="entry name" value="Mur_ligase_cen"/>
</dbReference>
<reference evidence="12 13" key="1">
    <citation type="submission" date="2020-08" db="EMBL/GenBank/DDBJ databases">
        <title>Genomic Encyclopedia of Type Strains, Phase IV (KMG-IV): sequencing the most valuable type-strain genomes for metagenomic binning, comparative biology and taxonomic classification.</title>
        <authorList>
            <person name="Goeker M."/>
        </authorList>
    </citation>
    <scope>NUCLEOTIDE SEQUENCE [LARGE SCALE GENOMIC DNA]</scope>
    <source>
        <strain evidence="12 13">DSM 15895</strain>
    </source>
</reference>
<dbReference type="PANTHER" id="PTHR11136">
    <property type="entry name" value="FOLYLPOLYGLUTAMATE SYNTHASE-RELATED"/>
    <property type="match status" value="1"/>
</dbReference>
<dbReference type="GO" id="GO:0046872">
    <property type="term" value="F:metal ion binding"/>
    <property type="evidence" value="ECO:0007669"/>
    <property type="project" value="UniProtKB-KW"/>
</dbReference>
<dbReference type="InterPro" id="IPR001645">
    <property type="entry name" value="Folylpolyglutamate_synth"/>
</dbReference>
<evidence type="ECO:0000256" key="8">
    <source>
        <dbReference type="ARBA" id="ARBA00030592"/>
    </source>
</evidence>
<dbReference type="GO" id="GO:0005524">
    <property type="term" value="F:ATP binding"/>
    <property type="evidence" value="ECO:0007669"/>
    <property type="project" value="UniProtKB-KW"/>
</dbReference>
<dbReference type="NCBIfam" id="TIGR01499">
    <property type="entry name" value="folC"/>
    <property type="match status" value="1"/>
</dbReference>
<feature type="domain" description="Mur ligase central" evidence="11">
    <location>
        <begin position="46"/>
        <end position="187"/>
    </location>
</feature>
<organism evidence="12 13">
    <name type="scientific">Planococcus koreensis</name>
    <dbReference type="NCBI Taxonomy" id="112331"/>
    <lineage>
        <taxon>Bacteria</taxon>
        <taxon>Bacillati</taxon>
        <taxon>Bacillota</taxon>
        <taxon>Bacilli</taxon>
        <taxon>Bacillales</taxon>
        <taxon>Caryophanaceae</taxon>
        <taxon>Planococcus</taxon>
    </lineage>
</organism>
<comment type="caution">
    <text evidence="12">The sequence shown here is derived from an EMBL/GenBank/DDBJ whole genome shotgun (WGS) entry which is preliminary data.</text>
</comment>
<dbReference type="RefSeq" id="WP_135500587.1">
    <property type="nucleotide sequence ID" value="NZ_JACHHE010000005.1"/>
</dbReference>
<keyword evidence="4" id="KW-0479">Metal-binding</keyword>
<dbReference type="SUPFAM" id="SSF53623">
    <property type="entry name" value="MurD-like peptide ligases, catalytic domain"/>
    <property type="match status" value="1"/>
</dbReference>
<evidence type="ECO:0000313" key="12">
    <source>
        <dbReference type="EMBL" id="MBB5180724.1"/>
    </source>
</evidence>
<dbReference type="AlphaFoldDB" id="A0A7W8CUM3"/>
<evidence type="ECO:0000256" key="1">
    <source>
        <dbReference type="ARBA" id="ARBA00008276"/>
    </source>
</evidence>
<keyword evidence="13" id="KW-1185">Reference proteome</keyword>
<protein>
    <recommendedName>
        <fullName evidence="2">tetrahydrofolate synthase</fullName>
        <ecNumber evidence="2">6.3.2.17</ecNumber>
    </recommendedName>
    <alternativeName>
        <fullName evidence="8">Tetrahydrofolylpolyglutamate synthase</fullName>
    </alternativeName>
</protein>
<keyword evidence="5" id="KW-0547">Nucleotide-binding</keyword>
<dbReference type="SUPFAM" id="SSF53244">
    <property type="entry name" value="MurD-like peptide ligases, peptide-binding domain"/>
    <property type="match status" value="1"/>
</dbReference>
<dbReference type="PIRSF" id="PIRSF001563">
    <property type="entry name" value="Folylpolyglu_synth"/>
    <property type="match status" value="1"/>
</dbReference>
<dbReference type="PROSITE" id="PS01012">
    <property type="entry name" value="FOLYLPOLYGLU_SYNT_2"/>
    <property type="match status" value="1"/>
</dbReference>
<name>A0A7W8CUM3_9BACL</name>
<evidence type="ECO:0000259" key="11">
    <source>
        <dbReference type="Pfam" id="PF08245"/>
    </source>
</evidence>
<dbReference type="InterPro" id="IPR036615">
    <property type="entry name" value="Mur_ligase_C_dom_sf"/>
</dbReference>
<dbReference type="EC" id="6.3.2.17" evidence="2"/>
<comment type="catalytic activity">
    <reaction evidence="9">
        <text>(6S)-5,6,7,8-tetrahydrofolyl-(gamma-L-Glu)(n) + L-glutamate + ATP = (6S)-5,6,7,8-tetrahydrofolyl-(gamma-L-Glu)(n+1) + ADP + phosphate + H(+)</text>
        <dbReference type="Rhea" id="RHEA:10580"/>
        <dbReference type="Rhea" id="RHEA-COMP:14738"/>
        <dbReference type="Rhea" id="RHEA-COMP:14740"/>
        <dbReference type="ChEBI" id="CHEBI:15378"/>
        <dbReference type="ChEBI" id="CHEBI:29985"/>
        <dbReference type="ChEBI" id="CHEBI:30616"/>
        <dbReference type="ChEBI" id="CHEBI:43474"/>
        <dbReference type="ChEBI" id="CHEBI:141005"/>
        <dbReference type="ChEBI" id="CHEBI:456216"/>
        <dbReference type="EC" id="6.3.2.17"/>
    </reaction>
</comment>
<dbReference type="EMBL" id="JACHHE010000005">
    <property type="protein sequence ID" value="MBB5180724.1"/>
    <property type="molecule type" value="Genomic_DNA"/>
</dbReference>
<feature type="domain" description="Mur ligase C-terminal" evidence="10">
    <location>
        <begin position="273"/>
        <end position="343"/>
    </location>
</feature>
<proteinExistence type="inferred from homology"/>
<dbReference type="GO" id="GO:0004326">
    <property type="term" value="F:tetrahydrofolylpolyglutamate synthase activity"/>
    <property type="evidence" value="ECO:0007669"/>
    <property type="project" value="UniProtKB-EC"/>
</dbReference>
<dbReference type="InterPro" id="IPR018109">
    <property type="entry name" value="Folylpolyglutamate_synth_CS"/>
</dbReference>
<dbReference type="PROSITE" id="PS01011">
    <property type="entry name" value="FOLYLPOLYGLU_SYNT_1"/>
    <property type="match status" value="1"/>
</dbReference>
<dbReference type="GO" id="GO:0005737">
    <property type="term" value="C:cytoplasm"/>
    <property type="evidence" value="ECO:0007669"/>
    <property type="project" value="TreeGrafter"/>
</dbReference>
<evidence type="ECO:0000256" key="4">
    <source>
        <dbReference type="ARBA" id="ARBA00022723"/>
    </source>
</evidence>
<keyword evidence="7" id="KW-0460">Magnesium</keyword>
<dbReference type="InterPro" id="IPR004101">
    <property type="entry name" value="Mur_ligase_C"/>
</dbReference>
<evidence type="ECO:0000313" key="13">
    <source>
        <dbReference type="Proteomes" id="UP000525923"/>
    </source>
</evidence>
<accession>A0A7W8CUM3</accession>
<evidence type="ECO:0000256" key="6">
    <source>
        <dbReference type="ARBA" id="ARBA00022840"/>
    </source>
</evidence>
<evidence type="ECO:0000256" key="2">
    <source>
        <dbReference type="ARBA" id="ARBA00013025"/>
    </source>
</evidence>
<evidence type="ECO:0000256" key="3">
    <source>
        <dbReference type="ARBA" id="ARBA00022598"/>
    </source>
</evidence>
<sequence>MINGLDSYKKKWALPSDPAIKPGLETITAALAELGDPHKTGKFVHIAGTNGKGSTAAFLTSILREHGHSVGNFFSPAIEDLHDQIQIDGVPVSPEDLDRVMEKLTGIKTPLTDFELLTAAAFLVFQDKAPDYAIIEAGMGGRFDSTNVIDPEIAIIPSIALEHVNFLGDSLEKIALHKSGIIKKWKPVVVGPLPPEASKVVEETARSLHAEVIRPAGPLEIELKLKGSHQKWNAALADEAAKELLGLAYDAEKACKALAGASIPFRFEEIFPDVILDGAHNAASIQALADTVTTCYPDRPIHIVMGLLKDKDYIAILRQLETFGTRFTFVDFENKRALPAEILFSENRCKIKTIVKSCDILPVHKHKEVTIVTGSLYLLSKLKRDDYRIFQNLRR</sequence>
<evidence type="ECO:0000256" key="9">
    <source>
        <dbReference type="ARBA" id="ARBA00047493"/>
    </source>
</evidence>
<comment type="similarity">
    <text evidence="1">Belongs to the folylpolyglutamate synthase family.</text>
</comment>
<dbReference type="OrthoDB" id="9809356at2"/>
<evidence type="ECO:0000259" key="10">
    <source>
        <dbReference type="Pfam" id="PF02875"/>
    </source>
</evidence>
<evidence type="ECO:0000256" key="5">
    <source>
        <dbReference type="ARBA" id="ARBA00022741"/>
    </source>
</evidence>